<feature type="non-terminal residue" evidence="1">
    <location>
        <position position="1"/>
    </location>
</feature>
<name>A0AAV0P5X0_9ROSI</name>
<evidence type="ECO:0000313" key="2">
    <source>
        <dbReference type="Proteomes" id="UP001154282"/>
    </source>
</evidence>
<dbReference type="EMBL" id="CAMGYJ010000008">
    <property type="protein sequence ID" value="CAI0466020.1"/>
    <property type="molecule type" value="Genomic_DNA"/>
</dbReference>
<organism evidence="1 2">
    <name type="scientific">Linum tenue</name>
    <dbReference type="NCBI Taxonomy" id="586396"/>
    <lineage>
        <taxon>Eukaryota</taxon>
        <taxon>Viridiplantae</taxon>
        <taxon>Streptophyta</taxon>
        <taxon>Embryophyta</taxon>
        <taxon>Tracheophyta</taxon>
        <taxon>Spermatophyta</taxon>
        <taxon>Magnoliopsida</taxon>
        <taxon>eudicotyledons</taxon>
        <taxon>Gunneridae</taxon>
        <taxon>Pentapetalae</taxon>
        <taxon>rosids</taxon>
        <taxon>fabids</taxon>
        <taxon>Malpighiales</taxon>
        <taxon>Linaceae</taxon>
        <taxon>Linum</taxon>
    </lineage>
</organism>
<evidence type="ECO:0000313" key="1">
    <source>
        <dbReference type="EMBL" id="CAI0466020.1"/>
    </source>
</evidence>
<keyword evidence="2" id="KW-1185">Reference proteome</keyword>
<sequence>ETSTRSVLELDLQFLRCCTKARKPSQGWTPPLRTLVWGVKHTSHPNHRRHQPWPSASHATPSYTLWFAGDPVKVWLRSNCGCSLLSA</sequence>
<accession>A0AAV0P5X0</accession>
<reference evidence="1" key="1">
    <citation type="submission" date="2022-08" db="EMBL/GenBank/DDBJ databases">
        <authorList>
            <person name="Gutierrez-Valencia J."/>
        </authorList>
    </citation>
    <scope>NUCLEOTIDE SEQUENCE</scope>
</reference>
<protein>
    <submittedName>
        <fullName evidence="1">Uncharacterized protein</fullName>
    </submittedName>
</protein>
<comment type="caution">
    <text evidence="1">The sequence shown here is derived from an EMBL/GenBank/DDBJ whole genome shotgun (WGS) entry which is preliminary data.</text>
</comment>
<gene>
    <name evidence="1" type="ORF">LITE_LOCUS36855</name>
</gene>
<dbReference type="AlphaFoldDB" id="A0AAV0P5X0"/>
<dbReference type="Proteomes" id="UP001154282">
    <property type="component" value="Unassembled WGS sequence"/>
</dbReference>
<proteinExistence type="predicted"/>